<gene>
    <name evidence="5" type="ORF">SBF1_2560006</name>
</gene>
<organism evidence="5 6">
    <name type="scientific">Candidatus Desulfosporosinus infrequens</name>
    <dbReference type="NCBI Taxonomy" id="2043169"/>
    <lineage>
        <taxon>Bacteria</taxon>
        <taxon>Bacillati</taxon>
        <taxon>Bacillota</taxon>
        <taxon>Clostridia</taxon>
        <taxon>Eubacteriales</taxon>
        <taxon>Desulfitobacteriaceae</taxon>
        <taxon>Desulfosporosinus</taxon>
    </lineage>
</organism>
<evidence type="ECO:0000256" key="1">
    <source>
        <dbReference type="ARBA" id="ARBA00023015"/>
    </source>
</evidence>
<evidence type="ECO:0000256" key="2">
    <source>
        <dbReference type="ARBA" id="ARBA00023125"/>
    </source>
</evidence>
<dbReference type="GO" id="GO:0003700">
    <property type="term" value="F:DNA-binding transcription factor activity"/>
    <property type="evidence" value="ECO:0007669"/>
    <property type="project" value="InterPro"/>
</dbReference>
<dbReference type="InterPro" id="IPR000524">
    <property type="entry name" value="Tscrpt_reg_HTH_GntR"/>
</dbReference>
<evidence type="ECO:0000259" key="4">
    <source>
        <dbReference type="PROSITE" id="PS50949"/>
    </source>
</evidence>
<evidence type="ECO:0000256" key="3">
    <source>
        <dbReference type="ARBA" id="ARBA00023163"/>
    </source>
</evidence>
<keyword evidence="1" id="KW-0805">Transcription regulation</keyword>
<dbReference type="PANTHER" id="PTHR38445">
    <property type="entry name" value="HTH-TYPE TRANSCRIPTIONAL REPRESSOR YTRA"/>
    <property type="match status" value="1"/>
</dbReference>
<dbReference type="Pfam" id="PF00392">
    <property type="entry name" value="GntR"/>
    <property type="match status" value="1"/>
</dbReference>
<keyword evidence="3" id="KW-0804">Transcription</keyword>
<keyword evidence="2" id="KW-0238">DNA-binding</keyword>
<dbReference type="PROSITE" id="PS50949">
    <property type="entry name" value="HTH_GNTR"/>
    <property type="match status" value="1"/>
</dbReference>
<dbReference type="InterPro" id="IPR036388">
    <property type="entry name" value="WH-like_DNA-bd_sf"/>
</dbReference>
<dbReference type="AlphaFoldDB" id="A0A2U3KQ43"/>
<name>A0A2U3KQ43_9FIRM</name>
<dbReference type="EMBL" id="OMOF01000175">
    <property type="protein sequence ID" value="SPF41732.1"/>
    <property type="molecule type" value="Genomic_DNA"/>
</dbReference>
<dbReference type="Proteomes" id="UP000238916">
    <property type="component" value="Unassembled WGS sequence"/>
</dbReference>
<sequence>MNTLRTPFFCEEGDYILRIIIRNTSGKPIYEQIKEQVKEAIFSDELNEGEVLPSIRQLASELKISVVTTTRAYSDLEQEGFIVNVQGKGCFVSPKDSELVREQLLRKIEDGFAVAIKAAKIAKLPHKELLQMLKSMLEGNQYE</sequence>
<dbReference type="PANTHER" id="PTHR38445:SF7">
    <property type="entry name" value="GNTR-FAMILY TRANSCRIPTIONAL REGULATOR"/>
    <property type="match status" value="1"/>
</dbReference>
<protein>
    <submittedName>
        <fullName evidence="5">Putative transcriptional regulator</fullName>
    </submittedName>
</protein>
<dbReference type="CDD" id="cd07377">
    <property type="entry name" value="WHTH_GntR"/>
    <property type="match status" value="1"/>
</dbReference>
<dbReference type="InterPro" id="IPR036390">
    <property type="entry name" value="WH_DNA-bd_sf"/>
</dbReference>
<evidence type="ECO:0000313" key="5">
    <source>
        <dbReference type="EMBL" id="SPF41732.1"/>
    </source>
</evidence>
<dbReference type="SUPFAM" id="SSF46785">
    <property type="entry name" value="Winged helix' DNA-binding domain"/>
    <property type="match status" value="1"/>
</dbReference>
<feature type="domain" description="HTH gntR-type" evidence="4">
    <location>
        <begin position="27"/>
        <end position="95"/>
    </location>
</feature>
<dbReference type="SMART" id="SM00345">
    <property type="entry name" value="HTH_GNTR"/>
    <property type="match status" value="1"/>
</dbReference>
<dbReference type="Gene3D" id="1.10.10.10">
    <property type="entry name" value="Winged helix-like DNA-binding domain superfamily/Winged helix DNA-binding domain"/>
    <property type="match status" value="1"/>
</dbReference>
<dbReference type="GO" id="GO:0003677">
    <property type="term" value="F:DNA binding"/>
    <property type="evidence" value="ECO:0007669"/>
    <property type="project" value="UniProtKB-KW"/>
</dbReference>
<evidence type="ECO:0000313" key="6">
    <source>
        <dbReference type="Proteomes" id="UP000238916"/>
    </source>
</evidence>
<proteinExistence type="predicted"/>
<reference evidence="6" key="1">
    <citation type="submission" date="2018-02" db="EMBL/GenBank/DDBJ databases">
        <authorList>
            <person name="Hausmann B."/>
        </authorList>
    </citation>
    <scope>NUCLEOTIDE SEQUENCE [LARGE SCALE GENOMIC DNA]</scope>
    <source>
        <strain evidence="6">Peat soil MAG SbF1</strain>
    </source>
</reference>
<accession>A0A2U3KQ43</accession>